<protein>
    <submittedName>
        <fullName evidence="2">Uncharacterized protein</fullName>
    </submittedName>
</protein>
<keyword evidence="3" id="KW-1185">Reference proteome</keyword>
<reference evidence="2" key="2">
    <citation type="submission" date="2020-05" db="UniProtKB">
        <authorList>
            <consortium name="EnsemblMetazoa"/>
        </authorList>
    </citation>
    <scope>IDENTIFICATION</scope>
    <source>
        <strain evidence="2">IAEA</strain>
    </source>
</reference>
<evidence type="ECO:0000313" key="2">
    <source>
        <dbReference type="EnsemblMetazoa" id="GPAI031084-PA"/>
    </source>
</evidence>
<sequence length="127" mass="15595">MFLQTHHSTPHSVHSLPHHRDLLRDPRDLYYSSRERERDRARYRDRLRDYDLRYEYRDRERELYERERDRELELERERLEYIAPLSFEQALAMGRTGRVLPSPVLNGYKPKGGLHARHSDSDEEDWC</sequence>
<dbReference type="EnsemblMetazoa" id="GPAI031084-RA">
    <property type="protein sequence ID" value="GPAI031084-PA"/>
    <property type="gene ID" value="GPAI031084"/>
</dbReference>
<proteinExistence type="predicted"/>
<reference evidence="3" key="1">
    <citation type="submission" date="2014-03" db="EMBL/GenBank/DDBJ databases">
        <authorList>
            <person name="Aksoy S."/>
            <person name="Warren W."/>
            <person name="Wilson R.K."/>
        </authorList>
    </citation>
    <scope>NUCLEOTIDE SEQUENCE [LARGE SCALE GENOMIC DNA]</scope>
    <source>
        <strain evidence="3">IAEA</strain>
    </source>
</reference>
<name>A0A1B0A0Y1_GLOPL</name>
<accession>A0A1B0A0Y1</accession>
<dbReference type="AlphaFoldDB" id="A0A1B0A0Y1"/>
<dbReference type="VEuPathDB" id="VectorBase:GPAI031084"/>
<evidence type="ECO:0000256" key="1">
    <source>
        <dbReference type="SAM" id="MobiDB-lite"/>
    </source>
</evidence>
<dbReference type="Proteomes" id="UP000092445">
    <property type="component" value="Unassembled WGS sequence"/>
</dbReference>
<organism evidence="2 3">
    <name type="scientific">Glossina pallidipes</name>
    <name type="common">Tsetse fly</name>
    <dbReference type="NCBI Taxonomy" id="7398"/>
    <lineage>
        <taxon>Eukaryota</taxon>
        <taxon>Metazoa</taxon>
        <taxon>Ecdysozoa</taxon>
        <taxon>Arthropoda</taxon>
        <taxon>Hexapoda</taxon>
        <taxon>Insecta</taxon>
        <taxon>Pterygota</taxon>
        <taxon>Neoptera</taxon>
        <taxon>Endopterygota</taxon>
        <taxon>Diptera</taxon>
        <taxon>Brachycera</taxon>
        <taxon>Muscomorpha</taxon>
        <taxon>Hippoboscoidea</taxon>
        <taxon>Glossinidae</taxon>
        <taxon>Glossina</taxon>
    </lineage>
</organism>
<dbReference type="STRING" id="7398.A0A1B0A0Y1"/>
<evidence type="ECO:0000313" key="3">
    <source>
        <dbReference type="Proteomes" id="UP000092445"/>
    </source>
</evidence>
<feature type="region of interest" description="Disordered" evidence="1">
    <location>
        <begin position="104"/>
        <end position="127"/>
    </location>
</feature>